<evidence type="ECO:0000259" key="10">
    <source>
        <dbReference type="Pfam" id="PF04652"/>
    </source>
</evidence>
<feature type="compositionally biased region" description="Polar residues" evidence="9">
    <location>
        <begin position="182"/>
        <end position="237"/>
    </location>
</feature>
<dbReference type="Pfam" id="PF18097">
    <property type="entry name" value="Vta1_C"/>
    <property type="match status" value="1"/>
</dbReference>
<dbReference type="PANTHER" id="PTHR46009:SF1">
    <property type="entry name" value="VACUOLAR PROTEIN SORTING-ASSOCIATED PROTEIN VTA1 HOMOLOG"/>
    <property type="match status" value="1"/>
</dbReference>
<evidence type="ECO:0000256" key="5">
    <source>
        <dbReference type="ARBA" id="ARBA00022490"/>
    </source>
</evidence>
<keyword evidence="5" id="KW-0963">Cytoplasm</keyword>
<evidence type="ECO:0000256" key="4">
    <source>
        <dbReference type="ARBA" id="ARBA00022448"/>
    </source>
</evidence>
<feature type="domain" description="Vta1/callose synthase N-terminal" evidence="10">
    <location>
        <begin position="13"/>
        <end position="157"/>
    </location>
</feature>
<comment type="subcellular location">
    <subcellularLocation>
        <location evidence="2">Cytoplasm</location>
    </subcellularLocation>
    <subcellularLocation>
        <location evidence="1">Endosome membrane</location>
        <topology evidence="1">Peripheral membrane protein</topology>
    </subcellularLocation>
</comment>
<dbReference type="GO" id="GO:0005771">
    <property type="term" value="C:multivesicular body"/>
    <property type="evidence" value="ECO:0007669"/>
    <property type="project" value="TreeGrafter"/>
</dbReference>
<evidence type="ECO:0000256" key="7">
    <source>
        <dbReference type="ARBA" id="ARBA00022927"/>
    </source>
</evidence>
<keyword evidence="8" id="KW-0472">Membrane</keyword>
<evidence type="ECO:0000313" key="12">
    <source>
        <dbReference type="EMBL" id="ORX60145.1"/>
    </source>
</evidence>
<dbReference type="OrthoDB" id="391137at2759"/>
<accession>A0A1Y1VMI7</accession>
<feature type="compositionally biased region" description="Low complexity" evidence="9">
    <location>
        <begin position="423"/>
        <end position="461"/>
    </location>
</feature>
<dbReference type="AlphaFoldDB" id="A0A1Y1VMI7"/>
<dbReference type="Gene3D" id="1.25.40.270">
    <property type="entry name" value="Vacuolar protein sorting-associated protein vta1"/>
    <property type="match status" value="1"/>
</dbReference>
<evidence type="ECO:0000256" key="8">
    <source>
        <dbReference type="ARBA" id="ARBA00023136"/>
    </source>
</evidence>
<feature type="domain" description="Vta1 C-terminal" evidence="11">
    <location>
        <begin position="499"/>
        <end position="532"/>
    </location>
</feature>
<dbReference type="STRING" id="1754191.A0A1Y1VMI7"/>
<dbReference type="Proteomes" id="UP000193719">
    <property type="component" value="Unassembled WGS sequence"/>
</dbReference>
<keyword evidence="13" id="KW-1185">Reference proteome</keyword>
<evidence type="ECO:0000256" key="2">
    <source>
        <dbReference type="ARBA" id="ARBA00004496"/>
    </source>
</evidence>
<dbReference type="Pfam" id="PF04652">
    <property type="entry name" value="Vta1"/>
    <property type="match status" value="1"/>
</dbReference>
<keyword evidence="7" id="KW-0653">Protein transport</keyword>
<dbReference type="PANTHER" id="PTHR46009">
    <property type="entry name" value="VACUOLAR PROTEIN SORTING-ASSOCIATED PROTEIN VTA1 HOMOLOG"/>
    <property type="match status" value="1"/>
</dbReference>
<feature type="compositionally biased region" description="Polar residues" evidence="9">
    <location>
        <begin position="413"/>
        <end position="422"/>
    </location>
</feature>
<dbReference type="GO" id="GO:0015031">
    <property type="term" value="P:protein transport"/>
    <property type="evidence" value="ECO:0007669"/>
    <property type="project" value="UniProtKB-KW"/>
</dbReference>
<keyword evidence="4" id="KW-0813">Transport</keyword>
<name>A0A1Y1VMI7_9FUNG</name>
<feature type="compositionally biased region" description="Low complexity" evidence="9">
    <location>
        <begin position="362"/>
        <end position="377"/>
    </location>
</feature>
<reference evidence="12 13" key="2">
    <citation type="submission" date="2016-08" db="EMBL/GenBank/DDBJ databases">
        <title>Pervasive Adenine N6-methylation of Active Genes in Fungi.</title>
        <authorList>
            <consortium name="DOE Joint Genome Institute"/>
            <person name="Mondo S.J."/>
            <person name="Dannebaum R.O."/>
            <person name="Kuo R.C."/>
            <person name="Labutti K."/>
            <person name="Haridas S."/>
            <person name="Kuo A."/>
            <person name="Salamov A."/>
            <person name="Ahrendt S.R."/>
            <person name="Lipzen A."/>
            <person name="Sullivan W."/>
            <person name="Andreopoulos W.B."/>
            <person name="Clum A."/>
            <person name="Lindquist E."/>
            <person name="Daum C."/>
            <person name="Ramamoorthy G.K."/>
            <person name="Gryganskyi A."/>
            <person name="Culley D."/>
            <person name="Magnuson J.K."/>
            <person name="James T.Y."/>
            <person name="O'Malley M.A."/>
            <person name="Stajich J.E."/>
            <person name="Spatafora J.W."/>
            <person name="Visel A."/>
            <person name="Grigoriev I.V."/>
        </authorList>
    </citation>
    <scope>NUCLEOTIDE SEQUENCE [LARGE SCALE GENOMIC DNA]</scope>
    <source>
        <strain evidence="13">finn</strain>
    </source>
</reference>
<reference evidence="12 13" key="1">
    <citation type="submission" date="2016-08" db="EMBL/GenBank/DDBJ databases">
        <title>Genomes of anaerobic fungi encode conserved fungal cellulosomes for biomass hydrolysis.</title>
        <authorList>
            <consortium name="DOE Joint Genome Institute"/>
            <person name="Haitjema C.H."/>
            <person name="Gilmore S.P."/>
            <person name="Henske J.K."/>
            <person name="Solomon K.V."/>
            <person name="De Groot R."/>
            <person name="Kuo A."/>
            <person name="Mondo S.J."/>
            <person name="Salamov A.A."/>
            <person name="Labutti K."/>
            <person name="Zhao Z."/>
            <person name="Chiniquy J."/>
            <person name="Barry K."/>
            <person name="Brewer H.M."/>
            <person name="Purvine S.O."/>
            <person name="Wright A.T."/>
            <person name="Boxma B."/>
            <person name="Van Alen T."/>
            <person name="Hackstein J.H."/>
            <person name="Baker S.E."/>
            <person name="Grigoriev I.V."/>
            <person name="O'Malley M.A."/>
        </authorList>
    </citation>
    <scope>NUCLEOTIDE SEQUENCE [LARGE SCALE GENOMIC DNA]</scope>
    <source>
        <strain evidence="13">finn</strain>
    </source>
</reference>
<comment type="caution">
    <text evidence="12">The sequence shown here is derived from an EMBL/GenBank/DDBJ whole genome shotgun (WGS) entry which is preliminary data.</text>
</comment>
<evidence type="ECO:0000256" key="6">
    <source>
        <dbReference type="ARBA" id="ARBA00022753"/>
    </source>
</evidence>
<feature type="region of interest" description="Disordered" evidence="9">
    <location>
        <begin position="157"/>
        <end position="241"/>
    </location>
</feature>
<evidence type="ECO:0000313" key="13">
    <source>
        <dbReference type="Proteomes" id="UP000193719"/>
    </source>
</evidence>
<feature type="region of interest" description="Disordered" evidence="9">
    <location>
        <begin position="362"/>
        <end position="473"/>
    </location>
</feature>
<feature type="compositionally biased region" description="Low complexity" evidence="9">
    <location>
        <begin position="388"/>
        <end position="397"/>
    </location>
</feature>
<comment type="similarity">
    <text evidence="3">Belongs to the VTA1 family.</text>
</comment>
<dbReference type="InterPro" id="IPR041212">
    <property type="entry name" value="Vta1_C"/>
</dbReference>
<dbReference type="EMBL" id="MCFH01000002">
    <property type="protein sequence ID" value="ORX60145.1"/>
    <property type="molecule type" value="Genomic_DNA"/>
</dbReference>
<dbReference type="GO" id="GO:0010008">
    <property type="term" value="C:endosome membrane"/>
    <property type="evidence" value="ECO:0007669"/>
    <property type="project" value="UniProtKB-SubCell"/>
</dbReference>
<organism evidence="12 13">
    <name type="scientific">Piromyces finnis</name>
    <dbReference type="NCBI Taxonomy" id="1754191"/>
    <lineage>
        <taxon>Eukaryota</taxon>
        <taxon>Fungi</taxon>
        <taxon>Fungi incertae sedis</taxon>
        <taxon>Chytridiomycota</taxon>
        <taxon>Chytridiomycota incertae sedis</taxon>
        <taxon>Neocallimastigomycetes</taxon>
        <taxon>Neocallimastigales</taxon>
        <taxon>Neocallimastigaceae</taxon>
        <taxon>Piromyces</taxon>
    </lineage>
</organism>
<protein>
    <submittedName>
        <fullName evidence="12">DUF605-domain-containing protein</fullName>
    </submittedName>
</protein>
<gene>
    <name evidence="12" type="ORF">BCR36DRAFT_342561</name>
</gene>
<evidence type="ECO:0000256" key="3">
    <source>
        <dbReference type="ARBA" id="ARBA00007895"/>
    </source>
</evidence>
<dbReference type="InterPro" id="IPR044538">
    <property type="entry name" value="Vta1-like"/>
</dbReference>
<dbReference type="GO" id="GO:0032511">
    <property type="term" value="P:late endosome to vacuole transport via multivesicular body sorting pathway"/>
    <property type="evidence" value="ECO:0007669"/>
    <property type="project" value="InterPro"/>
</dbReference>
<sequence length="542" mass="61562">MVLGNPPPELKVITPFVQRAKELTNIYPIISYYCLLQAANDGIKENVKTKECHNYLKELFDELELRKQNLSAEGSINSEENVAKAKLQITNLALNSFKKADDEDRSGNATKKTARTFHASSTFFEVLQCFGDIDEDIENKIKYAKWKAADIMKAIREGRTPVPGSPVSSKKKLEDELPDSNDGLNLSNPEMNGGNHNINQINDNFGRMNINSPTNLNNIGGISNNDPTEYNSPQRPQFNNDINNNEDDEFNRLMNEMNSLTPSNNNINNINNYPPQNNNMNNNMNNYPPQNNNMNNNMNNYPPQNNNMNNNMNNYPPQNNNMNNNMNNYPPQNNNINNNMNNYPPQNNNMNNNMNNYPQQNNYNQNNYNNNNGINMPPMLPPRIQKGNNNQNFNSNSPMLPPRQQGEFDESMFPTTPTNKPGSNFSSSSNLGSNNSMNDRNGNSNQYNHSSNNNYNHNISNLPSVPNNNIKEDPFATSIEDENYSDDEIDYPYDPAVLMDAQKHSRFAISALQYDDVQTAIKNLRIALNLLEPYQNIQNGCK</sequence>
<dbReference type="InterPro" id="IPR039431">
    <property type="entry name" value="Vta1/CALS_N"/>
</dbReference>
<proteinExistence type="inferred from homology"/>
<evidence type="ECO:0000256" key="1">
    <source>
        <dbReference type="ARBA" id="ARBA00004481"/>
    </source>
</evidence>
<dbReference type="Gene3D" id="1.20.5.420">
    <property type="entry name" value="Immunoglobulin FC, subunit C"/>
    <property type="match status" value="1"/>
</dbReference>
<dbReference type="InterPro" id="IPR023175">
    <property type="entry name" value="Vta1/CALS_N_sf"/>
</dbReference>
<evidence type="ECO:0000256" key="9">
    <source>
        <dbReference type="SAM" id="MobiDB-lite"/>
    </source>
</evidence>
<evidence type="ECO:0000259" key="11">
    <source>
        <dbReference type="Pfam" id="PF18097"/>
    </source>
</evidence>
<keyword evidence="6" id="KW-0967">Endosome</keyword>